<reference evidence="1" key="1">
    <citation type="submission" date="2014-09" db="EMBL/GenBank/DDBJ databases">
        <authorList>
            <person name="Magalhaes I.L.F."/>
            <person name="Oliveira U."/>
            <person name="Santos F.R."/>
            <person name="Vidigal T.H.D.A."/>
            <person name="Brescovit A.D."/>
            <person name="Santos A.J."/>
        </authorList>
    </citation>
    <scope>NUCLEOTIDE SEQUENCE</scope>
    <source>
        <tissue evidence="1">Shoot tissue taken approximately 20 cm above the soil surface</tissue>
    </source>
</reference>
<dbReference type="EMBL" id="GBRH01234876">
    <property type="protein sequence ID" value="JAD63019.1"/>
    <property type="molecule type" value="Transcribed_RNA"/>
</dbReference>
<sequence length="33" mass="3747">MPVFGRKISECIISRQEEATKILWNQIGSPLSD</sequence>
<dbReference type="AlphaFoldDB" id="A0A0A9BGD1"/>
<proteinExistence type="predicted"/>
<evidence type="ECO:0000313" key="1">
    <source>
        <dbReference type="EMBL" id="JAD63019.1"/>
    </source>
</evidence>
<reference evidence="1" key="2">
    <citation type="journal article" date="2015" name="Data Brief">
        <title>Shoot transcriptome of the giant reed, Arundo donax.</title>
        <authorList>
            <person name="Barrero R.A."/>
            <person name="Guerrero F.D."/>
            <person name="Moolhuijzen P."/>
            <person name="Goolsby J.A."/>
            <person name="Tidwell J."/>
            <person name="Bellgard S.E."/>
            <person name="Bellgard M.I."/>
        </authorList>
    </citation>
    <scope>NUCLEOTIDE SEQUENCE</scope>
    <source>
        <tissue evidence="1">Shoot tissue taken approximately 20 cm above the soil surface</tissue>
    </source>
</reference>
<protein>
    <submittedName>
        <fullName evidence="1">Uncharacterized protein</fullName>
    </submittedName>
</protein>
<organism evidence="1">
    <name type="scientific">Arundo donax</name>
    <name type="common">Giant reed</name>
    <name type="synonym">Donax arundinaceus</name>
    <dbReference type="NCBI Taxonomy" id="35708"/>
    <lineage>
        <taxon>Eukaryota</taxon>
        <taxon>Viridiplantae</taxon>
        <taxon>Streptophyta</taxon>
        <taxon>Embryophyta</taxon>
        <taxon>Tracheophyta</taxon>
        <taxon>Spermatophyta</taxon>
        <taxon>Magnoliopsida</taxon>
        <taxon>Liliopsida</taxon>
        <taxon>Poales</taxon>
        <taxon>Poaceae</taxon>
        <taxon>PACMAD clade</taxon>
        <taxon>Arundinoideae</taxon>
        <taxon>Arundineae</taxon>
        <taxon>Arundo</taxon>
    </lineage>
</organism>
<accession>A0A0A9BGD1</accession>
<name>A0A0A9BGD1_ARUDO</name>